<dbReference type="EMBL" id="PPEA01000399">
    <property type="protein sequence ID" value="PQM47062.1"/>
    <property type="molecule type" value="Genomic_DNA"/>
</dbReference>
<sequence>MIAWLPPTGIGQPTACPRVASIIPAPAEVIDGIREIVWAATPVYRARASSPASDRFHAGLPCPAIRTPSRATVASPDGIDRLSPSRNPTTASQPSTSGPSSRRHEAPCCNSAQVRSRSR</sequence>
<dbReference type="AlphaFoldDB" id="A0A2S8BK53"/>
<protein>
    <submittedName>
        <fullName evidence="2">Uncharacterized protein</fullName>
    </submittedName>
</protein>
<accession>A0A2S8BK53</accession>
<feature type="compositionally biased region" description="Polar residues" evidence="1">
    <location>
        <begin position="110"/>
        <end position="119"/>
    </location>
</feature>
<name>A0A2S8BK53_9MYCO</name>
<evidence type="ECO:0000313" key="2">
    <source>
        <dbReference type="EMBL" id="PQM47062.1"/>
    </source>
</evidence>
<evidence type="ECO:0000313" key="3">
    <source>
        <dbReference type="Proteomes" id="UP000238296"/>
    </source>
</evidence>
<feature type="compositionally biased region" description="Polar residues" evidence="1">
    <location>
        <begin position="84"/>
        <end position="100"/>
    </location>
</feature>
<reference evidence="2 3" key="1">
    <citation type="journal article" date="2017" name="Int. J. Syst. Evol. Microbiol.">
        <title>Mycobacterium talmoniae sp. nov., a slowly growing mycobacterium isolated from human respiratory samples.</title>
        <authorList>
            <person name="Davidson R.M."/>
            <person name="DeGroote M.A."/>
            <person name="Marola J.L."/>
            <person name="Buss S."/>
            <person name="Jones V."/>
            <person name="McNeil M.R."/>
            <person name="Freifeld A.G."/>
            <person name="Elaine Epperson L."/>
            <person name="Hasan N.A."/>
            <person name="Jackson M."/>
            <person name="Iwen P.C."/>
            <person name="Salfinger M."/>
            <person name="Strong M."/>
        </authorList>
    </citation>
    <scope>NUCLEOTIDE SEQUENCE [LARGE SCALE GENOMIC DNA]</scope>
    <source>
        <strain evidence="2 3">ATCC BAA-2683</strain>
    </source>
</reference>
<dbReference type="Proteomes" id="UP000238296">
    <property type="component" value="Unassembled WGS sequence"/>
</dbReference>
<comment type="caution">
    <text evidence="2">The sequence shown here is derived from an EMBL/GenBank/DDBJ whole genome shotgun (WGS) entry which is preliminary data.</text>
</comment>
<evidence type="ECO:0000256" key="1">
    <source>
        <dbReference type="SAM" id="MobiDB-lite"/>
    </source>
</evidence>
<feature type="region of interest" description="Disordered" evidence="1">
    <location>
        <begin position="49"/>
        <end position="119"/>
    </location>
</feature>
<gene>
    <name evidence="2" type="ORF">C1Y40_02773</name>
</gene>
<proteinExistence type="predicted"/>
<organism evidence="2 3">
    <name type="scientific">Mycobacterium talmoniae</name>
    <dbReference type="NCBI Taxonomy" id="1858794"/>
    <lineage>
        <taxon>Bacteria</taxon>
        <taxon>Bacillati</taxon>
        <taxon>Actinomycetota</taxon>
        <taxon>Actinomycetes</taxon>
        <taxon>Mycobacteriales</taxon>
        <taxon>Mycobacteriaceae</taxon>
        <taxon>Mycobacterium</taxon>
    </lineage>
</organism>